<sequence length="112" mass="11392">MSATTTIQLFVFLLAGFVGMQAINRIPPLLHTPLMAATNAISGISLVASLVLAGSNEGDLATVLGTIAVACAVANIVGGFLITDRMLAMFKRTPTATEAQQVGDGASSVTKS</sequence>
<dbReference type="EMBL" id="LT670844">
    <property type="protein sequence ID" value="SHJ92967.1"/>
    <property type="molecule type" value="Genomic_DNA"/>
</dbReference>
<dbReference type="Pfam" id="PF12769">
    <property type="entry name" value="PNTB_4TM"/>
    <property type="match status" value="1"/>
</dbReference>
<evidence type="ECO:0000256" key="8">
    <source>
        <dbReference type="ARBA" id="ARBA00022967"/>
    </source>
</evidence>
<accession>A0A1M6NBD2</accession>
<dbReference type="GO" id="GO:0008750">
    <property type="term" value="F:proton-translocating NAD(P)+ transhydrogenase activity"/>
    <property type="evidence" value="ECO:0007669"/>
    <property type="project" value="UniProtKB-EC"/>
</dbReference>
<dbReference type="GO" id="GO:0050661">
    <property type="term" value="F:NADP binding"/>
    <property type="evidence" value="ECO:0007669"/>
    <property type="project" value="TreeGrafter"/>
</dbReference>
<evidence type="ECO:0000313" key="16">
    <source>
        <dbReference type="Proteomes" id="UP000189935"/>
    </source>
</evidence>
<dbReference type="OrthoDB" id="9810841at2"/>
<dbReference type="GO" id="GO:0005886">
    <property type="term" value="C:plasma membrane"/>
    <property type="evidence" value="ECO:0007669"/>
    <property type="project" value="UniProtKB-SubCell"/>
</dbReference>
<protein>
    <recommendedName>
        <fullName evidence="3">proton-translocating NAD(P)(+) transhydrogenase</fullName>
        <ecNumber evidence="3">7.1.1.1</ecNumber>
    </recommendedName>
</protein>
<feature type="transmembrane region" description="Helical" evidence="13">
    <location>
        <begin position="6"/>
        <end position="23"/>
    </location>
</feature>
<reference evidence="15 16" key="1">
    <citation type="submission" date="2016-11" db="EMBL/GenBank/DDBJ databases">
        <authorList>
            <person name="Jaros S."/>
            <person name="Januszkiewicz K."/>
            <person name="Wedrychowicz H."/>
        </authorList>
    </citation>
    <scope>NUCLEOTIDE SEQUENCE [LARGE SCALE GENOMIC DNA]</scope>
    <source>
        <strain evidence="15 16">GAS499</strain>
    </source>
</reference>
<dbReference type="PANTHER" id="PTHR10160:SF19">
    <property type="entry name" value="PROTON-TRANSLOCATING NAD(P)(+) TRANSHYDROGENASE"/>
    <property type="match status" value="1"/>
</dbReference>
<evidence type="ECO:0000259" key="14">
    <source>
        <dbReference type="Pfam" id="PF12769"/>
    </source>
</evidence>
<evidence type="ECO:0000256" key="4">
    <source>
        <dbReference type="ARBA" id="ARBA00022475"/>
    </source>
</evidence>
<keyword evidence="9 13" id="KW-1133">Transmembrane helix</keyword>
<feature type="domain" description="NAD(P) transhydrogenase alpha subunit C-terminal" evidence="14">
    <location>
        <begin position="8"/>
        <end position="92"/>
    </location>
</feature>
<keyword evidence="4" id="KW-1003">Cell membrane</keyword>
<keyword evidence="5" id="KW-0997">Cell inner membrane</keyword>
<evidence type="ECO:0000256" key="5">
    <source>
        <dbReference type="ARBA" id="ARBA00022519"/>
    </source>
</evidence>
<comment type="function">
    <text evidence="1">The transhydrogenation between NADH and NADP is coupled to respiration and ATP hydrolysis and functions as a proton pump across the membrane.</text>
</comment>
<evidence type="ECO:0000313" key="15">
    <source>
        <dbReference type="EMBL" id="SHJ92967.1"/>
    </source>
</evidence>
<dbReference type="AlphaFoldDB" id="A0A1M6NBD2"/>
<comment type="subcellular location">
    <subcellularLocation>
        <location evidence="2">Cell inner membrane</location>
        <topology evidence="2">Multi-pass membrane protein</topology>
    </subcellularLocation>
</comment>
<keyword evidence="8" id="KW-1278">Translocase</keyword>
<evidence type="ECO:0000256" key="7">
    <source>
        <dbReference type="ARBA" id="ARBA00022857"/>
    </source>
</evidence>
<keyword evidence="10" id="KW-0520">NAD</keyword>
<evidence type="ECO:0000256" key="10">
    <source>
        <dbReference type="ARBA" id="ARBA00023027"/>
    </source>
</evidence>
<evidence type="ECO:0000256" key="11">
    <source>
        <dbReference type="ARBA" id="ARBA00023136"/>
    </source>
</evidence>
<keyword evidence="7" id="KW-0521">NADP</keyword>
<keyword evidence="11 13" id="KW-0472">Membrane</keyword>
<proteinExistence type="predicted"/>
<comment type="catalytic activity">
    <reaction evidence="12">
        <text>NAD(+) + NADPH + H(+)(in) = NADH + NADP(+) + H(+)(out)</text>
        <dbReference type="Rhea" id="RHEA:47992"/>
        <dbReference type="ChEBI" id="CHEBI:15378"/>
        <dbReference type="ChEBI" id="CHEBI:57540"/>
        <dbReference type="ChEBI" id="CHEBI:57783"/>
        <dbReference type="ChEBI" id="CHEBI:57945"/>
        <dbReference type="ChEBI" id="CHEBI:58349"/>
        <dbReference type="EC" id="7.1.1.1"/>
    </reaction>
</comment>
<evidence type="ECO:0000256" key="1">
    <source>
        <dbReference type="ARBA" id="ARBA00003943"/>
    </source>
</evidence>
<dbReference type="PANTHER" id="PTHR10160">
    <property type="entry name" value="NAD(P) TRANSHYDROGENASE"/>
    <property type="match status" value="1"/>
</dbReference>
<dbReference type="GO" id="GO:0006740">
    <property type="term" value="P:NADPH regeneration"/>
    <property type="evidence" value="ECO:0007669"/>
    <property type="project" value="TreeGrafter"/>
</dbReference>
<evidence type="ECO:0000256" key="9">
    <source>
        <dbReference type="ARBA" id="ARBA00022989"/>
    </source>
</evidence>
<evidence type="ECO:0000256" key="3">
    <source>
        <dbReference type="ARBA" id="ARBA00012943"/>
    </source>
</evidence>
<dbReference type="RefSeq" id="WP_079537953.1">
    <property type="nucleotide sequence ID" value="NZ_LT670844.1"/>
</dbReference>
<gene>
    <name evidence="15" type="ORF">SAMN05444159_1936</name>
</gene>
<organism evidence="15 16">
    <name type="scientific">Bradyrhizobium lablabi</name>
    <dbReference type="NCBI Taxonomy" id="722472"/>
    <lineage>
        <taxon>Bacteria</taxon>
        <taxon>Pseudomonadati</taxon>
        <taxon>Pseudomonadota</taxon>
        <taxon>Alphaproteobacteria</taxon>
        <taxon>Hyphomicrobiales</taxon>
        <taxon>Nitrobacteraceae</taxon>
        <taxon>Bradyrhizobium</taxon>
    </lineage>
</organism>
<feature type="transmembrane region" description="Helical" evidence="13">
    <location>
        <begin position="35"/>
        <end position="54"/>
    </location>
</feature>
<dbReference type="Proteomes" id="UP000189935">
    <property type="component" value="Chromosome I"/>
</dbReference>
<evidence type="ECO:0000256" key="13">
    <source>
        <dbReference type="SAM" id="Phobius"/>
    </source>
</evidence>
<dbReference type="EC" id="7.1.1.1" evidence="3"/>
<keyword evidence="6 13" id="KW-0812">Transmembrane</keyword>
<feature type="transmembrane region" description="Helical" evidence="13">
    <location>
        <begin position="60"/>
        <end position="82"/>
    </location>
</feature>
<dbReference type="InterPro" id="IPR024605">
    <property type="entry name" value="NADP_transhyd_a_C"/>
</dbReference>
<name>A0A1M6NBD2_9BRAD</name>
<evidence type="ECO:0000256" key="2">
    <source>
        <dbReference type="ARBA" id="ARBA00004429"/>
    </source>
</evidence>
<evidence type="ECO:0000256" key="12">
    <source>
        <dbReference type="ARBA" id="ARBA00048202"/>
    </source>
</evidence>
<evidence type="ECO:0000256" key="6">
    <source>
        <dbReference type="ARBA" id="ARBA00022692"/>
    </source>
</evidence>